<evidence type="ECO:0000313" key="4">
    <source>
        <dbReference type="Proteomes" id="UP000183843"/>
    </source>
</evidence>
<organism evidence="1 3">
    <name type="scientific">Selenomonas ruminantium</name>
    <dbReference type="NCBI Taxonomy" id="971"/>
    <lineage>
        <taxon>Bacteria</taxon>
        <taxon>Bacillati</taxon>
        <taxon>Bacillota</taxon>
        <taxon>Negativicutes</taxon>
        <taxon>Selenomonadales</taxon>
        <taxon>Selenomonadaceae</taxon>
        <taxon>Selenomonas</taxon>
    </lineage>
</organism>
<protein>
    <submittedName>
        <fullName evidence="1">Uncharacterized protein</fullName>
    </submittedName>
</protein>
<dbReference type="OrthoDB" id="1664989at2"/>
<gene>
    <name evidence="2" type="ORF">SAMN05216587_102256</name>
    <name evidence="1" type="ORF">SAMN05660648_02175</name>
</gene>
<dbReference type="EMBL" id="FNQG01000009">
    <property type="protein sequence ID" value="SEA15825.1"/>
    <property type="molecule type" value="Genomic_DNA"/>
</dbReference>
<reference evidence="3 4" key="1">
    <citation type="submission" date="2016-10" db="EMBL/GenBank/DDBJ databases">
        <authorList>
            <person name="de Groot N.N."/>
        </authorList>
    </citation>
    <scope>NUCLEOTIDE SEQUENCE [LARGE SCALE GENOMIC DNA]</scope>
    <source>
        <strain evidence="1 3">DSM 2872</strain>
        <strain evidence="2 4">L14</strain>
    </source>
</reference>
<dbReference type="AlphaFoldDB" id="A0A1H3YW84"/>
<evidence type="ECO:0000313" key="3">
    <source>
        <dbReference type="Proteomes" id="UP000183469"/>
    </source>
</evidence>
<dbReference type="Proteomes" id="UP000183469">
    <property type="component" value="Unassembled WGS sequence"/>
</dbReference>
<evidence type="ECO:0000313" key="2">
    <source>
        <dbReference type="EMBL" id="SFA84558.1"/>
    </source>
</evidence>
<dbReference type="EMBL" id="FOJX01000002">
    <property type="protein sequence ID" value="SFA84558.1"/>
    <property type="molecule type" value="Genomic_DNA"/>
</dbReference>
<dbReference type="Proteomes" id="UP000183843">
    <property type="component" value="Unassembled WGS sequence"/>
</dbReference>
<sequence>MKGVPDIMMDSHCENIGVLFDCGINELGLSPETMTYYFIRSGAAELMSNWHPRLSAGMDCMEFLEWCLERNGLNPPNILESGGISTRPEYWAGYMMAEYQWFYEHSFMEILDKVPFVKIVESYHPLHEAPEEKFYEAMEHWMGKI</sequence>
<name>A0A1H3YW84_SELRU</name>
<accession>A0A1H3YW84</accession>
<dbReference type="RefSeq" id="WP_074672701.1">
    <property type="nucleotide sequence ID" value="NZ_FNQG01000009.1"/>
</dbReference>
<proteinExistence type="predicted"/>
<evidence type="ECO:0000313" key="1">
    <source>
        <dbReference type="EMBL" id="SEA15825.1"/>
    </source>
</evidence>